<gene>
    <name evidence="2" type="ORF">OsI_04720</name>
</gene>
<proteinExistence type="predicted"/>
<name>B8A7C5_ORYSI</name>
<protein>
    <submittedName>
        <fullName evidence="2">Uncharacterized protein</fullName>
    </submittedName>
</protein>
<evidence type="ECO:0000313" key="3">
    <source>
        <dbReference type="Proteomes" id="UP000007015"/>
    </source>
</evidence>
<accession>B8A7C5</accession>
<dbReference type="EMBL" id="CM000126">
    <property type="protein sequence ID" value="EEC71922.1"/>
    <property type="molecule type" value="Genomic_DNA"/>
</dbReference>
<organism evidence="2 3">
    <name type="scientific">Oryza sativa subsp. indica</name>
    <name type="common">Rice</name>
    <dbReference type="NCBI Taxonomy" id="39946"/>
    <lineage>
        <taxon>Eukaryota</taxon>
        <taxon>Viridiplantae</taxon>
        <taxon>Streptophyta</taxon>
        <taxon>Embryophyta</taxon>
        <taxon>Tracheophyta</taxon>
        <taxon>Spermatophyta</taxon>
        <taxon>Magnoliopsida</taxon>
        <taxon>Liliopsida</taxon>
        <taxon>Poales</taxon>
        <taxon>Poaceae</taxon>
        <taxon>BOP clade</taxon>
        <taxon>Oryzoideae</taxon>
        <taxon>Oryzeae</taxon>
        <taxon>Oryzinae</taxon>
        <taxon>Oryza</taxon>
        <taxon>Oryza sativa</taxon>
    </lineage>
</organism>
<dbReference type="Gramene" id="BGIOSGA000360-TA">
    <property type="protein sequence ID" value="BGIOSGA000360-PA"/>
    <property type="gene ID" value="BGIOSGA000360"/>
</dbReference>
<dbReference type="Proteomes" id="UP000007015">
    <property type="component" value="Chromosome 1"/>
</dbReference>
<dbReference type="AlphaFoldDB" id="B8A7C5"/>
<sequence length="144" mass="14701">MDQGKHQVMAGVVPEPRADAAASGFVTKDMADDFEFCVMSVGGLVPSGAAADIAADGRAPNGRRREGGSFIFPASSPVVPVVAVGVERRGVVGMLQLRSGGLPITMQGGDGEAAPMASATDLPVRLPTSGEPSAPRRAETREGR</sequence>
<feature type="region of interest" description="Disordered" evidence="1">
    <location>
        <begin position="106"/>
        <end position="144"/>
    </location>
</feature>
<dbReference type="HOGENOM" id="CLU_1799645_0_0_1"/>
<reference evidence="2 3" key="1">
    <citation type="journal article" date="2005" name="PLoS Biol.">
        <title>The genomes of Oryza sativa: a history of duplications.</title>
        <authorList>
            <person name="Yu J."/>
            <person name="Wang J."/>
            <person name="Lin W."/>
            <person name="Li S."/>
            <person name="Li H."/>
            <person name="Zhou J."/>
            <person name="Ni P."/>
            <person name="Dong W."/>
            <person name="Hu S."/>
            <person name="Zeng C."/>
            <person name="Zhang J."/>
            <person name="Zhang Y."/>
            <person name="Li R."/>
            <person name="Xu Z."/>
            <person name="Li S."/>
            <person name="Li X."/>
            <person name="Zheng H."/>
            <person name="Cong L."/>
            <person name="Lin L."/>
            <person name="Yin J."/>
            <person name="Geng J."/>
            <person name="Li G."/>
            <person name="Shi J."/>
            <person name="Liu J."/>
            <person name="Lv H."/>
            <person name="Li J."/>
            <person name="Wang J."/>
            <person name="Deng Y."/>
            <person name="Ran L."/>
            <person name="Shi X."/>
            <person name="Wang X."/>
            <person name="Wu Q."/>
            <person name="Li C."/>
            <person name="Ren X."/>
            <person name="Wang J."/>
            <person name="Wang X."/>
            <person name="Li D."/>
            <person name="Liu D."/>
            <person name="Zhang X."/>
            <person name="Ji Z."/>
            <person name="Zhao W."/>
            <person name="Sun Y."/>
            <person name="Zhang Z."/>
            <person name="Bao J."/>
            <person name="Han Y."/>
            <person name="Dong L."/>
            <person name="Ji J."/>
            <person name="Chen P."/>
            <person name="Wu S."/>
            <person name="Liu J."/>
            <person name="Xiao Y."/>
            <person name="Bu D."/>
            <person name="Tan J."/>
            <person name="Yang L."/>
            <person name="Ye C."/>
            <person name="Zhang J."/>
            <person name="Xu J."/>
            <person name="Zhou Y."/>
            <person name="Yu Y."/>
            <person name="Zhang B."/>
            <person name="Zhuang S."/>
            <person name="Wei H."/>
            <person name="Liu B."/>
            <person name="Lei M."/>
            <person name="Yu H."/>
            <person name="Li Y."/>
            <person name="Xu H."/>
            <person name="Wei S."/>
            <person name="He X."/>
            <person name="Fang L."/>
            <person name="Zhang Z."/>
            <person name="Zhang Y."/>
            <person name="Huang X."/>
            <person name="Su Z."/>
            <person name="Tong W."/>
            <person name="Li J."/>
            <person name="Tong Z."/>
            <person name="Li S."/>
            <person name="Ye J."/>
            <person name="Wang L."/>
            <person name="Fang L."/>
            <person name="Lei T."/>
            <person name="Chen C."/>
            <person name="Chen H."/>
            <person name="Xu Z."/>
            <person name="Li H."/>
            <person name="Huang H."/>
            <person name="Zhang F."/>
            <person name="Xu H."/>
            <person name="Li N."/>
            <person name="Zhao C."/>
            <person name="Li S."/>
            <person name="Dong L."/>
            <person name="Huang Y."/>
            <person name="Li L."/>
            <person name="Xi Y."/>
            <person name="Qi Q."/>
            <person name="Li W."/>
            <person name="Zhang B."/>
            <person name="Hu W."/>
            <person name="Zhang Y."/>
            <person name="Tian X."/>
            <person name="Jiao Y."/>
            <person name="Liang X."/>
            <person name="Jin J."/>
            <person name="Gao L."/>
            <person name="Zheng W."/>
            <person name="Hao B."/>
            <person name="Liu S."/>
            <person name="Wang W."/>
            <person name="Yuan L."/>
            <person name="Cao M."/>
            <person name="McDermott J."/>
            <person name="Samudrala R."/>
            <person name="Wang J."/>
            <person name="Wong G.K."/>
            <person name="Yang H."/>
        </authorList>
    </citation>
    <scope>NUCLEOTIDE SEQUENCE [LARGE SCALE GENOMIC DNA]</scope>
    <source>
        <strain evidence="3">cv. 93-11</strain>
    </source>
</reference>
<feature type="compositionally biased region" description="Basic and acidic residues" evidence="1">
    <location>
        <begin position="134"/>
        <end position="144"/>
    </location>
</feature>
<evidence type="ECO:0000313" key="2">
    <source>
        <dbReference type="EMBL" id="EEC71922.1"/>
    </source>
</evidence>
<keyword evidence="3" id="KW-1185">Reference proteome</keyword>
<evidence type="ECO:0000256" key="1">
    <source>
        <dbReference type="SAM" id="MobiDB-lite"/>
    </source>
</evidence>